<accession>A0ACC1XA00</accession>
<dbReference type="Proteomes" id="UP001164539">
    <property type="component" value="Chromosome 10"/>
</dbReference>
<proteinExistence type="predicted"/>
<protein>
    <submittedName>
        <fullName evidence="1">Serine/arginine repetitive matrix protein 2</fullName>
    </submittedName>
</protein>
<sequence>MYNGIGLQTPRGSGTNGYIQTNKFFVKPKTGRVTDNTKGFEAGQGTAGVTRKPNKDILEHERKRQIQLKLVVLEDKLVDQGYTEAEIAQKLQEARKTLEAASASEESGGSAAIGVGETKLSETQTHQIAARKEKQMETFRAALGIGTTEANEEMAGGSDDAPRNGQKNALNDDGKWHEKSEHSFLDRENRWKKHTIEEGEIVEDDKKKTAKAVKIKKDDGRKRRHGDDSADSDSSSKHAKRISKKHCKSSRSSYSDIESEGDSDTDSYKKKRKSSKKHKKSRNHLSDSSDSSDDDTRKVSSKREVEKYGKSQRRQDSDDSSDFDEGLSKHWTRKGKQHVKTSVRHDSEDDSDISTGMEKKRSHNEKRSNQLIGNLKGERENSDVKVHRRSDNSGNGKNRRSYDDDNGNVIKRSRSSDTDDDASDADIDDQIRKVRRSRRHDTDDENSDSSNGRKNYKAPPGRPKATKNEPAFSNDDSYNSHRNRAVSDKGSSDSDSDINASDYRQRRSVKSPMGKNRGRSGDDVNSRGRQNGRGSSPVGSEWRRERSARNSDDALDTLRKLEEKSLYRSRTEAEEKERSAYEHQEMRMGKRKIDDANREEQPEPKLRSRIVAENKDHPELDTRSRVNKDDDRHFKEHTGGRRHNRDEDEPRGRKHRRDEEDGYKYRRHGRDDEELQRASQRHGRWEEQELEEDDHKYRRHGRDDEELQRASRRHGNGEEEERASKSNEGDRQADYSKRVRYDDSRSSERKRYEYKRDEDRGRRRD</sequence>
<keyword evidence="2" id="KW-1185">Reference proteome</keyword>
<gene>
    <name evidence="1" type="ORF">OWV82_018149</name>
</gene>
<reference evidence="1 2" key="1">
    <citation type="journal article" date="2023" name="Science">
        <title>Complex scaffold remodeling in plant triterpene biosynthesis.</title>
        <authorList>
            <person name="De La Pena R."/>
            <person name="Hodgson H."/>
            <person name="Liu J.C."/>
            <person name="Stephenson M.J."/>
            <person name="Martin A.C."/>
            <person name="Owen C."/>
            <person name="Harkess A."/>
            <person name="Leebens-Mack J."/>
            <person name="Jimenez L.E."/>
            <person name="Osbourn A."/>
            <person name="Sattely E.S."/>
        </authorList>
    </citation>
    <scope>NUCLEOTIDE SEQUENCE [LARGE SCALE GENOMIC DNA]</scope>
    <source>
        <strain evidence="2">cv. JPN11</strain>
        <tissue evidence="1">Leaf</tissue>
    </source>
</reference>
<dbReference type="EMBL" id="CM051403">
    <property type="protein sequence ID" value="KAJ4708155.1"/>
    <property type="molecule type" value="Genomic_DNA"/>
</dbReference>
<evidence type="ECO:0000313" key="2">
    <source>
        <dbReference type="Proteomes" id="UP001164539"/>
    </source>
</evidence>
<evidence type="ECO:0000313" key="1">
    <source>
        <dbReference type="EMBL" id="KAJ4708155.1"/>
    </source>
</evidence>
<organism evidence="1 2">
    <name type="scientific">Melia azedarach</name>
    <name type="common">Chinaberry tree</name>
    <dbReference type="NCBI Taxonomy" id="155640"/>
    <lineage>
        <taxon>Eukaryota</taxon>
        <taxon>Viridiplantae</taxon>
        <taxon>Streptophyta</taxon>
        <taxon>Embryophyta</taxon>
        <taxon>Tracheophyta</taxon>
        <taxon>Spermatophyta</taxon>
        <taxon>Magnoliopsida</taxon>
        <taxon>eudicotyledons</taxon>
        <taxon>Gunneridae</taxon>
        <taxon>Pentapetalae</taxon>
        <taxon>rosids</taxon>
        <taxon>malvids</taxon>
        <taxon>Sapindales</taxon>
        <taxon>Meliaceae</taxon>
        <taxon>Melia</taxon>
    </lineage>
</organism>
<comment type="caution">
    <text evidence="1">The sequence shown here is derived from an EMBL/GenBank/DDBJ whole genome shotgun (WGS) entry which is preliminary data.</text>
</comment>
<name>A0ACC1XA00_MELAZ</name>